<keyword evidence="1" id="KW-0812">Transmembrane</keyword>
<organism evidence="2 3">
    <name type="scientific">Rubricoccus marinus</name>
    <dbReference type="NCBI Taxonomy" id="716817"/>
    <lineage>
        <taxon>Bacteria</taxon>
        <taxon>Pseudomonadati</taxon>
        <taxon>Rhodothermota</taxon>
        <taxon>Rhodothermia</taxon>
        <taxon>Rhodothermales</taxon>
        <taxon>Rubricoccaceae</taxon>
        <taxon>Rubricoccus</taxon>
    </lineage>
</organism>
<dbReference type="AlphaFoldDB" id="A0A259TV24"/>
<keyword evidence="1" id="KW-1133">Transmembrane helix</keyword>
<comment type="caution">
    <text evidence="2">The sequence shown here is derived from an EMBL/GenBank/DDBJ whole genome shotgun (WGS) entry which is preliminary data.</text>
</comment>
<evidence type="ECO:0000313" key="3">
    <source>
        <dbReference type="Proteomes" id="UP000216446"/>
    </source>
</evidence>
<gene>
    <name evidence="2" type="ORF">BSZ36_17070</name>
</gene>
<dbReference type="EMBL" id="MQWB01000010">
    <property type="protein sequence ID" value="OZC01398.1"/>
    <property type="molecule type" value="Genomic_DNA"/>
</dbReference>
<name>A0A259TV24_9BACT</name>
<feature type="transmembrane region" description="Helical" evidence="1">
    <location>
        <begin position="21"/>
        <end position="40"/>
    </location>
</feature>
<sequence length="73" mass="8087">MFRSFLSSPAFRRFLGAPAPVLIYGVLALLFAWGAVHVGWQSAGCAVCGFVSLFFIGVVAGELRYFRTARHRY</sequence>
<proteinExistence type="predicted"/>
<reference evidence="2 3" key="1">
    <citation type="submission" date="2016-11" db="EMBL/GenBank/DDBJ databases">
        <title>Study of marine rhodopsin-containing bacteria.</title>
        <authorList>
            <person name="Yoshizawa S."/>
            <person name="Kumagai Y."/>
            <person name="Kogure K."/>
        </authorList>
    </citation>
    <scope>NUCLEOTIDE SEQUENCE [LARGE SCALE GENOMIC DNA]</scope>
    <source>
        <strain evidence="2 3">SG-29</strain>
    </source>
</reference>
<keyword evidence="3" id="KW-1185">Reference proteome</keyword>
<feature type="transmembrane region" description="Helical" evidence="1">
    <location>
        <begin position="46"/>
        <end position="66"/>
    </location>
</feature>
<evidence type="ECO:0000313" key="2">
    <source>
        <dbReference type="EMBL" id="OZC01398.1"/>
    </source>
</evidence>
<accession>A0A259TV24</accession>
<evidence type="ECO:0000256" key="1">
    <source>
        <dbReference type="SAM" id="Phobius"/>
    </source>
</evidence>
<keyword evidence="1" id="KW-0472">Membrane</keyword>
<dbReference type="InParanoid" id="A0A259TV24"/>
<dbReference type="RefSeq" id="WP_094551478.1">
    <property type="nucleotide sequence ID" value="NZ_MQWB01000010.1"/>
</dbReference>
<dbReference type="Proteomes" id="UP000216446">
    <property type="component" value="Unassembled WGS sequence"/>
</dbReference>
<protein>
    <submittedName>
        <fullName evidence="2">Uncharacterized protein</fullName>
    </submittedName>
</protein>